<dbReference type="InterPro" id="IPR048350">
    <property type="entry name" value="S-Me-THD-like_C"/>
</dbReference>
<evidence type="ECO:0000259" key="1">
    <source>
        <dbReference type="Pfam" id="PF06032"/>
    </source>
</evidence>
<accession>A0A3M8D3X7</accession>
<dbReference type="SUPFAM" id="SSF160991">
    <property type="entry name" value="CV3147-like"/>
    <property type="match status" value="1"/>
</dbReference>
<evidence type="ECO:0000259" key="2">
    <source>
        <dbReference type="Pfam" id="PF20906"/>
    </source>
</evidence>
<dbReference type="Gene3D" id="2.40.390.10">
    <property type="entry name" value="CV3147-like"/>
    <property type="match status" value="1"/>
</dbReference>
<dbReference type="InterPro" id="IPR010318">
    <property type="entry name" value="S-Me-THD_N"/>
</dbReference>
<evidence type="ECO:0000313" key="3">
    <source>
        <dbReference type="EMBL" id="RNB82578.1"/>
    </source>
</evidence>
<protein>
    <submittedName>
        <fullName evidence="3">DUF917 domain-containing protein</fullName>
    </submittedName>
</protein>
<dbReference type="Pfam" id="PF20906">
    <property type="entry name" value="S-Me-THD_C"/>
    <property type="match status" value="1"/>
</dbReference>
<keyword evidence="4" id="KW-1185">Reference proteome</keyword>
<feature type="domain" description="S-Me-THD-like C-terminal" evidence="2">
    <location>
        <begin position="166"/>
        <end position="354"/>
    </location>
</feature>
<dbReference type="InterPro" id="IPR027479">
    <property type="entry name" value="S-Me-THD_N_sf"/>
</dbReference>
<proteinExistence type="predicted"/>
<dbReference type="InterPro" id="IPR024071">
    <property type="entry name" value="S-Me-THD_C_sf"/>
</dbReference>
<comment type="caution">
    <text evidence="3">The sequence shown here is derived from an EMBL/GenBank/DDBJ whole genome shotgun (WGS) entry which is preliminary data.</text>
</comment>
<name>A0A3M8D3X7_9BACL</name>
<organism evidence="3 4">
    <name type="scientific">Brevibacillus nitrificans</name>
    <dbReference type="NCBI Taxonomy" id="651560"/>
    <lineage>
        <taxon>Bacteria</taxon>
        <taxon>Bacillati</taxon>
        <taxon>Bacillota</taxon>
        <taxon>Bacilli</taxon>
        <taxon>Bacillales</taxon>
        <taxon>Paenibacillaceae</taxon>
        <taxon>Brevibacillus</taxon>
    </lineage>
</organism>
<dbReference type="AlphaFoldDB" id="A0A3M8D3X7"/>
<feature type="domain" description="S-Me-THD N-terminal" evidence="1">
    <location>
        <begin position="8"/>
        <end position="163"/>
    </location>
</feature>
<dbReference type="Gene3D" id="3.40.1610.10">
    <property type="entry name" value="CV3147-like domain"/>
    <property type="match status" value="1"/>
</dbReference>
<dbReference type="RefSeq" id="WP_122925360.1">
    <property type="nucleotide sequence ID" value="NZ_RHHU01000012.1"/>
</dbReference>
<reference evidence="3 4" key="1">
    <citation type="submission" date="2018-10" db="EMBL/GenBank/DDBJ databases">
        <title>Phylogenomics of Brevibacillus.</title>
        <authorList>
            <person name="Dunlap C."/>
        </authorList>
    </citation>
    <scope>NUCLEOTIDE SEQUENCE [LARGE SCALE GENOMIC DNA]</scope>
    <source>
        <strain evidence="3 4">JCM 15774</strain>
    </source>
</reference>
<dbReference type="EMBL" id="RHHU01000012">
    <property type="protein sequence ID" value="RNB82578.1"/>
    <property type="molecule type" value="Genomic_DNA"/>
</dbReference>
<dbReference type="Proteomes" id="UP000269573">
    <property type="component" value="Unassembled WGS sequence"/>
</dbReference>
<dbReference type="Pfam" id="PF06032">
    <property type="entry name" value="S-Me-THD_N"/>
    <property type="match status" value="1"/>
</dbReference>
<sequence>MRKIGKDEIENIALGAAVLGTGGGGDPYVGKLMAQLAVEKYGPVTLLSPEEVDDDAWVVSISGMGAPSVTVEKVPSTNEITGTFEAIQKYAGKDFAAVYPYEVGGLNSLIPIVLGALKGIPVVDVDGMGRAFPEVQMVTFCLDGLQSAPMAMSDDKGNSLILNGIDSVWNERIGRQALDVMGGSVTVCDFMMQGRDLKRAGIHGTLTLAENIGKTIHEVRHVGENPVQALVKKLGGVHLFSGKVTHLERRTTEGVAKGEVKLDGIDQYLGQTARLDFKNEFLIATVGEEVVATTPDLISVLDFETGLPITTEGLRYGNRIAVIGLSCNEKWRTEKGIETVGPRYFGYDLDYRPLKGETGA</sequence>
<gene>
    <name evidence="3" type="ORF">EDM59_20730</name>
</gene>
<evidence type="ECO:0000313" key="4">
    <source>
        <dbReference type="Proteomes" id="UP000269573"/>
    </source>
</evidence>